<dbReference type="Proteomes" id="UP000218332">
    <property type="component" value="Unassembled WGS sequence"/>
</dbReference>
<accession>A0A2A2I696</accession>
<organism evidence="1 2">
    <name type="scientific">Tamilnaduibacter salinus</name>
    <dbReference type="NCBI Taxonomy" id="1484056"/>
    <lineage>
        <taxon>Bacteria</taxon>
        <taxon>Pseudomonadati</taxon>
        <taxon>Pseudomonadota</taxon>
        <taxon>Gammaproteobacteria</taxon>
        <taxon>Pseudomonadales</taxon>
        <taxon>Marinobacteraceae</taxon>
        <taxon>Tamilnaduibacter</taxon>
    </lineage>
</organism>
<evidence type="ECO:0000313" key="1">
    <source>
        <dbReference type="EMBL" id="PAV27531.1"/>
    </source>
</evidence>
<gene>
    <name evidence="1" type="ORF">CF392_00250</name>
</gene>
<reference evidence="1 2" key="1">
    <citation type="submission" date="2017-07" db="EMBL/GenBank/DDBJ databases">
        <title>Tamlnaduibacter salinus (Mi-7) genome sequencing.</title>
        <authorList>
            <person name="Verma A."/>
            <person name="Krishnamurthi S."/>
        </authorList>
    </citation>
    <scope>NUCLEOTIDE SEQUENCE [LARGE SCALE GENOMIC DNA]</scope>
    <source>
        <strain evidence="1 2">Mi-7</strain>
    </source>
</reference>
<dbReference type="EMBL" id="NMPM01000002">
    <property type="protein sequence ID" value="PAV27531.1"/>
    <property type="molecule type" value="Genomic_DNA"/>
</dbReference>
<sequence>MSLKLSRLKQWLTLEDSAKYLSLAIDEDVAAADLLQLALQGDLTLSINLVNSHYARTGLKVPIREAQISKTSIEGQTATGKPPAIHVEELQGEEKDAFLDALIETKAKSHFKAPDASGEHGEIREQMALATTTPLPQSHSFVDFKGDLLPDYSGVLEFDRDSVQQITGVWDLPMVGSESLEIKGAFYDDIEGPDLDWVKLCGVILKHPTANRWANLIERFDDTRKEVEPKNFHPSGSLPEREPLIIRRDELQRFVASLEDSSDNAAPASPDDMPEDVDLLMAAWKAHWKGRVSERDRTTWPLHSNVKQWLIERGMSDRLAGAGATMITPDWARKGGRR</sequence>
<keyword evidence="2" id="KW-1185">Reference proteome</keyword>
<dbReference type="RefSeq" id="WP_095609464.1">
    <property type="nucleotide sequence ID" value="NZ_NMPM01000002.1"/>
</dbReference>
<comment type="caution">
    <text evidence="1">The sequence shown here is derived from an EMBL/GenBank/DDBJ whole genome shotgun (WGS) entry which is preliminary data.</text>
</comment>
<name>A0A2A2I696_9GAMM</name>
<proteinExistence type="predicted"/>
<dbReference type="AlphaFoldDB" id="A0A2A2I696"/>
<protein>
    <submittedName>
        <fullName evidence="1">Uncharacterized protein</fullName>
    </submittedName>
</protein>
<evidence type="ECO:0000313" key="2">
    <source>
        <dbReference type="Proteomes" id="UP000218332"/>
    </source>
</evidence>